<reference evidence="2" key="1">
    <citation type="journal article" date="2014" name="Proc. Natl. Acad. Sci. U.S.A.">
        <title>Extensive sampling of basidiomycete genomes demonstrates inadequacy of the white-rot/brown-rot paradigm for wood decay fungi.</title>
        <authorList>
            <person name="Riley R."/>
            <person name="Salamov A.A."/>
            <person name="Brown D.W."/>
            <person name="Nagy L.G."/>
            <person name="Floudas D."/>
            <person name="Held B.W."/>
            <person name="Levasseur A."/>
            <person name="Lombard V."/>
            <person name="Morin E."/>
            <person name="Otillar R."/>
            <person name="Lindquist E.A."/>
            <person name="Sun H."/>
            <person name="LaButti K.M."/>
            <person name="Schmutz J."/>
            <person name="Jabbour D."/>
            <person name="Luo H."/>
            <person name="Baker S.E."/>
            <person name="Pisabarro A.G."/>
            <person name="Walton J.D."/>
            <person name="Blanchette R.A."/>
            <person name="Henrissat B."/>
            <person name="Martin F."/>
            <person name="Cullen D."/>
            <person name="Hibbett D.S."/>
            <person name="Grigoriev I.V."/>
        </authorList>
    </citation>
    <scope>NUCLEOTIDE SEQUENCE [LARGE SCALE GENOMIC DNA]</scope>
    <source>
        <strain evidence="2">CBS 339.88</strain>
    </source>
</reference>
<protein>
    <recommendedName>
        <fullName evidence="3">F-box domain-containing protein</fullName>
    </recommendedName>
</protein>
<organism evidence="1 2">
    <name type="scientific">Galerina marginata (strain CBS 339.88)</name>
    <dbReference type="NCBI Taxonomy" id="685588"/>
    <lineage>
        <taxon>Eukaryota</taxon>
        <taxon>Fungi</taxon>
        <taxon>Dikarya</taxon>
        <taxon>Basidiomycota</taxon>
        <taxon>Agaricomycotina</taxon>
        <taxon>Agaricomycetes</taxon>
        <taxon>Agaricomycetidae</taxon>
        <taxon>Agaricales</taxon>
        <taxon>Agaricineae</taxon>
        <taxon>Strophariaceae</taxon>
        <taxon>Galerina</taxon>
    </lineage>
</organism>
<accession>A0A067TTT4</accession>
<evidence type="ECO:0000313" key="1">
    <source>
        <dbReference type="EMBL" id="KDR85742.1"/>
    </source>
</evidence>
<proteinExistence type="predicted"/>
<keyword evidence="2" id="KW-1185">Reference proteome</keyword>
<sequence>MSPRTKKRKTASLQGLLLTPDREVGLDQDCVGAFEDVSNSEKGLLQLPVELWTEIFDNFLDITPFTRAPHRPPVLPKIYLERTDVLRALSQVSVAYRRAFLPFVWTTFNVCCEAHHSSGVKSSHLFNNPALEASSAFKHVGGTLIRKCDGLFANPDLRPYIRTVNVVFTRYRSAMVIPRFPVLLQSLPNLRTLHILHADYEMLDVLEDSLKDVLLPTVRTLIVQGSCHNILKCCPNVTTVWCISNDHNDNRKLVPFIQLYCKLVEELRGFSWDETSIKDIIEAAPNLRALDMCVEESQIVLNHLASFKDLNTITIKTSTWTEKYPALMEALQKCVRDTKTQFEDLPTAKERRYIHVIYDDKDRRSSWNLSPDARLDECIAYRHTVKYGNISRILTWSGAMVSEP</sequence>
<dbReference type="Proteomes" id="UP000027222">
    <property type="component" value="Unassembled WGS sequence"/>
</dbReference>
<name>A0A067TTT4_GALM3</name>
<dbReference type="Gene3D" id="3.80.10.10">
    <property type="entry name" value="Ribonuclease Inhibitor"/>
    <property type="match status" value="1"/>
</dbReference>
<dbReference type="OrthoDB" id="3251070at2759"/>
<dbReference type="InterPro" id="IPR032675">
    <property type="entry name" value="LRR_dom_sf"/>
</dbReference>
<gene>
    <name evidence="1" type="ORF">GALMADRAFT_218831</name>
</gene>
<evidence type="ECO:0008006" key="3">
    <source>
        <dbReference type="Google" id="ProtNLM"/>
    </source>
</evidence>
<dbReference type="AlphaFoldDB" id="A0A067TTT4"/>
<dbReference type="EMBL" id="KL142367">
    <property type="protein sequence ID" value="KDR85742.1"/>
    <property type="molecule type" value="Genomic_DNA"/>
</dbReference>
<evidence type="ECO:0000313" key="2">
    <source>
        <dbReference type="Proteomes" id="UP000027222"/>
    </source>
</evidence>
<dbReference type="HOGENOM" id="CLU_054439_0_0_1"/>